<comment type="catalytic activity">
    <reaction evidence="7">
        <text>a ubiquinone + NADH + 5 H(+)(in) = a ubiquinol + NAD(+) + 4 H(+)(out)</text>
        <dbReference type="Rhea" id="RHEA:29091"/>
        <dbReference type="Rhea" id="RHEA-COMP:9565"/>
        <dbReference type="Rhea" id="RHEA-COMP:9566"/>
        <dbReference type="ChEBI" id="CHEBI:15378"/>
        <dbReference type="ChEBI" id="CHEBI:16389"/>
        <dbReference type="ChEBI" id="CHEBI:17976"/>
        <dbReference type="ChEBI" id="CHEBI:57540"/>
        <dbReference type="ChEBI" id="CHEBI:57945"/>
        <dbReference type="EC" id="7.1.1.2"/>
    </reaction>
</comment>
<dbReference type="GeneID" id="93581605"/>
<dbReference type="PROSITE" id="PS00542">
    <property type="entry name" value="COMPLEX1_30K"/>
    <property type="match status" value="1"/>
</dbReference>
<dbReference type="FunFam" id="3.30.460.80:FF:000002">
    <property type="entry name" value="NADH dehydrogenase iron-sulfur protein 3, mitochondrial"/>
    <property type="match status" value="1"/>
</dbReference>
<evidence type="ECO:0000256" key="4">
    <source>
        <dbReference type="ARBA" id="ARBA00022967"/>
    </source>
</evidence>
<evidence type="ECO:0000256" key="7">
    <source>
        <dbReference type="ARBA" id="ARBA00049551"/>
    </source>
</evidence>
<feature type="compositionally biased region" description="Basic and acidic residues" evidence="9">
    <location>
        <begin position="606"/>
        <end position="627"/>
    </location>
</feature>
<comment type="subcellular location">
    <subcellularLocation>
        <location evidence="1">Mitochondrion</location>
    </subcellularLocation>
</comment>
<dbReference type="GO" id="GO:0016651">
    <property type="term" value="F:oxidoreductase activity, acting on NAD(P)H"/>
    <property type="evidence" value="ECO:0007669"/>
    <property type="project" value="InterPro"/>
</dbReference>
<evidence type="ECO:0000256" key="5">
    <source>
        <dbReference type="ARBA" id="ARBA00023027"/>
    </source>
</evidence>
<dbReference type="RefSeq" id="XP_067485220.1">
    <property type="nucleotide sequence ID" value="XM_067629118.1"/>
</dbReference>
<dbReference type="OMA" id="KDELSIH"/>
<dbReference type="OrthoDB" id="37721at2759"/>
<dbReference type="PANTHER" id="PTHR10884">
    <property type="entry name" value="NADH DEHYDROGENASE UBIQUINONE IRON-SULFUR PROTEIN 3"/>
    <property type="match status" value="1"/>
</dbReference>
<reference evidence="13" key="1">
    <citation type="journal article" date="2017" name="Genome Biol.">
        <title>Comparative genomics reveals high biological diversity and specific adaptations in the industrially and medically important fungal genus Aspergillus.</title>
        <authorList>
            <person name="de Vries R.P."/>
            <person name="Riley R."/>
            <person name="Wiebenga A."/>
            <person name="Aguilar-Osorio G."/>
            <person name="Amillis S."/>
            <person name="Uchima C.A."/>
            <person name="Anderluh G."/>
            <person name="Asadollahi M."/>
            <person name="Askin M."/>
            <person name="Barry K."/>
            <person name="Battaglia E."/>
            <person name="Bayram O."/>
            <person name="Benocci T."/>
            <person name="Braus-Stromeyer S.A."/>
            <person name="Caldana C."/>
            <person name="Canovas D."/>
            <person name="Cerqueira G.C."/>
            <person name="Chen F."/>
            <person name="Chen W."/>
            <person name="Choi C."/>
            <person name="Clum A."/>
            <person name="Dos Santos R.A."/>
            <person name="Damasio A.R."/>
            <person name="Diallinas G."/>
            <person name="Emri T."/>
            <person name="Fekete E."/>
            <person name="Flipphi M."/>
            <person name="Freyberg S."/>
            <person name="Gallo A."/>
            <person name="Gournas C."/>
            <person name="Habgood R."/>
            <person name="Hainaut M."/>
            <person name="Harispe M.L."/>
            <person name="Henrissat B."/>
            <person name="Hilden K.S."/>
            <person name="Hope R."/>
            <person name="Hossain A."/>
            <person name="Karabika E."/>
            <person name="Karaffa L."/>
            <person name="Karanyi Z."/>
            <person name="Krasevec N."/>
            <person name="Kuo A."/>
            <person name="Kusch H."/>
            <person name="LaButti K."/>
            <person name="Lagendijk E.L."/>
            <person name="Lapidus A."/>
            <person name="Levasseur A."/>
            <person name="Lindquist E."/>
            <person name="Lipzen A."/>
            <person name="Logrieco A.F."/>
            <person name="MacCabe A."/>
            <person name="Maekelae M.R."/>
            <person name="Malavazi I."/>
            <person name="Melin P."/>
            <person name="Meyer V."/>
            <person name="Mielnichuk N."/>
            <person name="Miskei M."/>
            <person name="Molnar A.P."/>
            <person name="Mule G."/>
            <person name="Ngan C.Y."/>
            <person name="Orejas M."/>
            <person name="Orosz E."/>
            <person name="Ouedraogo J.P."/>
            <person name="Overkamp K.M."/>
            <person name="Park H.-S."/>
            <person name="Perrone G."/>
            <person name="Piumi F."/>
            <person name="Punt P.J."/>
            <person name="Ram A.F."/>
            <person name="Ramon A."/>
            <person name="Rauscher S."/>
            <person name="Record E."/>
            <person name="Riano-Pachon D.M."/>
            <person name="Robert V."/>
            <person name="Roehrig J."/>
            <person name="Ruller R."/>
            <person name="Salamov A."/>
            <person name="Salih N.S."/>
            <person name="Samson R.A."/>
            <person name="Sandor E."/>
            <person name="Sanguinetti M."/>
            <person name="Schuetze T."/>
            <person name="Sepcic K."/>
            <person name="Shelest E."/>
            <person name="Sherlock G."/>
            <person name="Sophianopoulou V."/>
            <person name="Squina F.M."/>
            <person name="Sun H."/>
            <person name="Susca A."/>
            <person name="Todd R.B."/>
            <person name="Tsang A."/>
            <person name="Unkles S.E."/>
            <person name="van de Wiele N."/>
            <person name="van Rossen-Uffink D."/>
            <person name="Oliveira J.V."/>
            <person name="Vesth T.C."/>
            <person name="Visser J."/>
            <person name="Yu J.-H."/>
            <person name="Zhou M."/>
            <person name="Andersen M.R."/>
            <person name="Archer D.B."/>
            <person name="Baker S.E."/>
            <person name="Benoit I."/>
            <person name="Brakhage A.A."/>
            <person name="Braus G.H."/>
            <person name="Fischer R."/>
            <person name="Frisvad J.C."/>
            <person name="Goldman G.H."/>
            <person name="Houbraken J."/>
            <person name="Oakley B."/>
            <person name="Pocsi I."/>
            <person name="Scazzocchio C."/>
            <person name="Seiboth B."/>
            <person name="vanKuyk P.A."/>
            <person name="Wortman J."/>
            <person name="Dyer P.S."/>
            <person name="Grigoriev I.V."/>
        </authorList>
    </citation>
    <scope>NUCLEOTIDE SEQUENCE [LARGE SCALE GENOMIC DNA]</scope>
    <source>
        <strain evidence="13">CBS 101740 / IMI 381727 / IBT 21946</strain>
    </source>
</reference>
<feature type="region of interest" description="Disordered" evidence="9">
    <location>
        <begin position="393"/>
        <end position="706"/>
    </location>
</feature>
<dbReference type="GO" id="GO:0016020">
    <property type="term" value="C:membrane"/>
    <property type="evidence" value="ECO:0007669"/>
    <property type="project" value="UniProtKB-ARBA"/>
</dbReference>
<dbReference type="GO" id="GO:0008137">
    <property type="term" value="F:NADH dehydrogenase (ubiquinone) activity"/>
    <property type="evidence" value="ECO:0007669"/>
    <property type="project" value="UniProtKB-EC"/>
</dbReference>
<feature type="compositionally biased region" description="Acidic residues" evidence="9">
    <location>
        <begin position="501"/>
        <end position="511"/>
    </location>
</feature>
<dbReference type="NCBIfam" id="TIGR01961">
    <property type="entry name" value="NuoC_fam"/>
    <property type="match status" value="1"/>
</dbReference>
<sequence length="706" mass="78868">MRQAQRPPPGPLRAPVVNPADKYQDKADSLHKYGQYIMSCLPKHVQQFSVWKDELCIYVPPSGLIPTMTFLKYHTAAEYTQISDITGVDFPTRDQRFEVVYNMLSVRYNSRIRVKTYADEASPVPSVTGLFEGALWYEREVYDMFGVFFTGHPDLRRIMTDYGFDGHPLRKDFPLTGYTELRYCEEKKRIVIEPLELTQAFRNFEGGTTAWEPVSAGTDRTPESTQREQDKMPKRNFSDFSESPYTPHDRSQSLQVTRLFQKFEYGVMTLSKALKVARGFERQKLGRREKTAQKEEGGPKEGTLSRIAEEIQVVKTLDPHATAEKYLFKQLSKTKRIAESPVFIQFKEKKKITAEGPKSTAEANVTARLYKSTPVKNVFPGIMDGIRKLLGIEDKQQPAGGDVKGGEKKKKEKTNDKSVKEEKSSKKKDSSEAVSSKRTSASTEPDAEAELSGAEDINMDDAGSDADSIDFAQFDSRLAPDSGDEDEDEDEDNSRDISDGISDEEEEDDDDQHIHSHQSNISISRSPSPDSPPAKKPKGSSKASSTPATSTTFLPSLTMGGYWSGSESEAEDGEAANEPPRRKNRMGQQARRALWEKKYGSGANHVKQEMNKNRRNGGRDSGWDARRGATGAGDRWGRGGGQHGGRGRPQQQNQQYGRPQRGGGGGGFQAKKPEDNKPLHPSWEAARKAKEQKATAAFQGKKVTFD</sequence>
<feature type="compositionally biased region" description="Low complexity" evidence="9">
    <location>
        <begin position="648"/>
        <end position="659"/>
    </location>
</feature>
<protein>
    <recommendedName>
        <fullName evidence="14">NADH:ubiquinone oxidoreductase 30kDa subunit domain-containing protein</fullName>
    </recommendedName>
</protein>
<proteinExistence type="inferred from homology"/>
<dbReference type="HAMAP" id="MF_01357">
    <property type="entry name" value="NDH1_NuoC"/>
    <property type="match status" value="1"/>
</dbReference>
<evidence type="ECO:0000256" key="1">
    <source>
        <dbReference type="ARBA" id="ARBA00004173"/>
    </source>
</evidence>
<gene>
    <name evidence="12" type="ORF">ASPBRDRAFT_71245</name>
</gene>
<evidence type="ECO:0000256" key="6">
    <source>
        <dbReference type="ARBA" id="ARBA00023075"/>
    </source>
</evidence>
<dbReference type="VEuPathDB" id="FungiDB:ASPBRDRAFT_71245"/>
<feature type="compositionally biased region" description="Low complexity" evidence="9">
    <location>
        <begin position="540"/>
        <end position="556"/>
    </location>
</feature>
<dbReference type="Pfam" id="PF09073">
    <property type="entry name" value="BUD22"/>
    <property type="match status" value="1"/>
</dbReference>
<evidence type="ECO:0000256" key="9">
    <source>
        <dbReference type="SAM" id="MobiDB-lite"/>
    </source>
</evidence>
<dbReference type="Gene3D" id="3.30.460.80">
    <property type="entry name" value="NADH:ubiquinone oxidoreductase, 30kDa subunit"/>
    <property type="match status" value="1"/>
</dbReference>
<dbReference type="STRING" id="767769.A0A1L9V1Z9"/>
<feature type="compositionally biased region" description="Low complexity" evidence="9">
    <location>
        <begin position="517"/>
        <end position="528"/>
    </location>
</feature>
<feature type="domain" description="NADH:ubiquinone oxidoreductase 30kDa subunit" evidence="10">
    <location>
        <begin position="57"/>
        <end position="178"/>
    </location>
</feature>
<evidence type="ECO:0000256" key="3">
    <source>
        <dbReference type="ARBA" id="ARBA00022448"/>
    </source>
</evidence>
<feature type="compositionally biased region" description="Basic and acidic residues" evidence="9">
    <location>
        <begin position="413"/>
        <end position="431"/>
    </location>
</feature>
<dbReference type="InterPro" id="IPR015158">
    <property type="entry name" value="Bud22_dom"/>
</dbReference>
<evidence type="ECO:0000259" key="10">
    <source>
        <dbReference type="Pfam" id="PF00329"/>
    </source>
</evidence>
<evidence type="ECO:0000256" key="8">
    <source>
        <dbReference type="RuleBase" id="RU003456"/>
    </source>
</evidence>
<feature type="region of interest" description="Disordered" evidence="9">
    <location>
        <begin position="209"/>
        <end position="252"/>
    </location>
</feature>
<keyword evidence="13" id="KW-1185">Reference proteome</keyword>
<evidence type="ECO:0000313" key="13">
    <source>
        <dbReference type="Proteomes" id="UP000184499"/>
    </source>
</evidence>
<evidence type="ECO:0000256" key="2">
    <source>
        <dbReference type="ARBA" id="ARBA00007569"/>
    </source>
</evidence>
<dbReference type="PANTHER" id="PTHR10884:SF14">
    <property type="entry name" value="NADH DEHYDROGENASE [UBIQUINONE] IRON-SULFUR PROTEIN 3, MITOCHONDRIAL"/>
    <property type="match status" value="1"/>
</dbReference>
<evidence type="ECO:0008006" key="14">
    <source>
        <dbReference type="Google" id="ProtNLM"/>
    </source>
</evidence>
<dbReference type="SUPFAM" id="SSF143243">
    <property type="entry name" value="Nqo5-like"/>
    <property type="match status" value="1"/>
</dbReference>
<evidence type="ECO:0000313" key="12">
    <source>
        <dbReference type="EMBL" id="OJJ77973.1"/>
    </source>
</evidence>
<keyword evidence="3 8" id="KW-0813">Transport</keyword>
<name>A0A1L9V1Z9_ASPBC</name>
<comment type="similarity">
    <text evidence="2 8">Belongs to the complex I 30 kDa subunit family.</text>
</comment>
<feature type="compositionally biased region" description="Acidic residues" evidence="9">
    <location>
        <begin position="482"/>
        <end position="493"/>
    </location>
</feature>
<dbReference type="InterPro" id="IPR020396">
    <property type="entry name" value="NADH_UbQ_OxRdtase_CS"/>
</dbReference>
<feature type="domain" description="Bud22" evidence="11">
    <location>
        <begin position="264"/>
        <end position="706"/>
    </location>
</feature>
<accession>A0A1L9V1Z9</accession>
<dbReference type="InterPro" id="IPR001268">
    <property type="entry name" value="NADH_UbQ_OxRdtase_30kDa_su"/>
</dbReference>
<dbReference type="EMBL" id="KV878679">
    <property type="protein sequence ID" value="OJJ77973.1"/>
    <property type="molecule type" value="Genomic_DNA"/>
</dbReference>
<dbReference type="NCBIfam" id="NF004733">
    <property type="entry name" value="PRK06074.1-5"/>
    <property type="match status" value="1"/>
</dbReference>
<keyword evidence="6" id="KW-0830">Ubiquinone</keyword>
<feature type="compositionally biased region" description="Basic and acidic residues" evidence="9">
    <location>
        <begin position="220"/>
        <end position="237"/>
    </location>
</feature>
<organism evidence="12 13">
    <name type="scientific">Aspergillus brasiliensis (strain CBS 101740 / IMI 381727 / IBT 21946)</name>
    <dbReference type="NCBI Taxonomy" id="767769"/>
    <lineage>
        <taxon>Eukaryota</taxon>
        <taxon>Fungi</taxon>
        <taxon>Dikarya</taxon>
        <taxon>Ascomycota</taxon>
        <taxon>Pezizomycotina</taxon>
        <taxon>Eurotiomycetes</taxon>
        <taxon>Eurotiomycetidae</taxon>
        <taxon>Eurotiales</taxon>
        <taxon>Aspergillaceae</taxon>
        <taxon>Aspergillus</taxon>
        <taxon>Aspergillus subgen. Circumdati</taxon>
    </lineage>
</organism>
<feature type="compositionally biased region" description="Acidic residues" evidence="9">
    <location>
        <begin position="457"/>
        <end position="468"/>
    </location>
</feature>
<dbReference type="InterPro" id="IPR010218">
    <property type="entry name" value="NADH_DH_suC"/>
</dbReference>
<dbReference type="InterPro" id="IPR037232">
    <property type="entry name" value="NADH_quin_OxRdtase_su_C/D-like"/>
</dbReference>
<keyword evidence="4 8" id="KW-1278">Translocase</keyword>
<evidence type="ECO:0000259" key="11">
    <source>
        <dbReference type="Pfam" id="PF09073"/>
    </source>
</evidence>
<dbReference type="AlphaFoldDB" id="A0A1L9V1Z9"/>
<dbReference type="Pfam" id="PF00329">
    <property type="entry name" value="Complex1_30kDa"/>
    <property type="match status" value="1"/>
</dbReference>
<keyword evidence="5 8" id="KW-0520">NAD</keyword>
<dbReference type="Proteomes" id="UP000184499">
    <property type="component" value="Unassembled WGS sequence"/>
</dbReference>
<dbReference type="GO" id="GO:0005739">
    <property type="term" value="C:mitochondrion"/>
    <property type="evidence" value="ECO:0007669"/>
    <property type="project" value="UniProtKB-SubCell"/>
</dbReference>